<keyword evidence="8 18" id="KW-0812">Transmembrane</keyword>
<dbReference type="PRINTS" id="PR01436">
    <property type="entry name" value="NADHDHGNASE2"/>
</dbReference>
<comment type="function">
    <text evidence="1">Core subunit of the mitochondrial membrane respiratory chain NADH dehydrogenase (Complex I) that is believed to belong to the minimal assembly required for catalysis. Complex I functions in the transfer of electrons from NADH to the respiratory chain. The immediate electron acceptor for the enzyme is believed to be ubiquinone.</text>
</comment>
<feature type="domain" description="NADH:quinone oxidoreductase/Mrp antiporter transmembrane" evidence="19">
    <location>
        <begin position="13"/>
        <end position="265"/>
    </location>
</feature>
<dbReference type="CTD" id="4536"/>
<evidence type="ECO:0000256" key="11">
    <source>
        <dbReference type="ARBA" id="ARBA00022982"/>
    </source>
</evidence>
<keyword evidence="7 18" id="KW-0679">Respiratory chain</keyword>
<evidence type="ECO:0000256" key="16">
    <source>
        <dbReference type="ARBA" id="ARBA00023136"/>
    </source>
</evidence>
<evidence type="ECO:0000256" key="6">
    <source>
        <dbReference type="ARBA" id="ARBA00022448"/>
    </source>
</evidence>
<dbReference type="RefSeq" id="YP_010999057.1">
    <property type="nucleotide sequence ID" value="NC_085166.1"/>
</dbReference>
<dbReference type="Pfam" id="PF00361">
    <property type="entry name" value="Proton_antipo_M"/>
    <property type="match status" value="1"/>
</dbReference>
<evidence type="ECO:0000313" key="20">
    <source>
        <dbReference type="EMBL" id="CAD5105732.1"/>
    </source>
</evidence>
<keyword evidence="11 18" id="KW-0249">Electron transport</keyword>
<geneLocation type="mitochondrion" evidence="20"/>
<sequence length="315" mass="37103">MSCYLSILTWSLNNWISVWMIMEISVLFLIGLMSLGTNYMSSSLMMKFFIIQLLISLAFMITALIYVMNMFTISCNFICLMFLLMKMGLFPFHFWLISILGKMGWLSFFILTTLMKLPPLNLSYYLFDFSNLMLVCASSLIVGGLLGMNNLSIQKILGYSSMTHLCWIMLSLTLSLTVYWFYFIGYSYTMIILLGLFSKLNMFYLNHFKLYYHNKFYLFSMLFIIISLSGFPPFLGFLMKWAVSTFMVFCNFKVLIVLMISFSVFSTVFYFQLFYYFILVYNSSLKLYSSIYMSFISFKLMFLVLIFYLAAYFMI</sequence>
<evidence type="ECO:0000256" key="10">
    <source>
        <dbReference type="ARBA" id="ARBA00022967"/>
    </source>
</evidence>
<evidence type="ECO:0000256" key="18">
    <source>
        <dbReference type="RuleBase" id="RU003403"/>
    </source>
</evidence>
<evidence type="ECO:0000256" key="9">
    <source>
        <dbReference type="ARBA" id="ARBA00022792"/>
    </source>
</evidence>
<proteinExistence type="inferred from homology"/>
<protein>
    <recommendedName>
        <fullName evidence="5 18">NADH-ubiquinone oxidoreductase chain 2</fullName>
        <ecNumber evidence="4 18">7.1.1.2</ecNumber>
    </recommendedName>
</protein>
<dbReference type="GeneID" id="87692713"/>
<evidence type="ECO:0000256" key="2">
    <source>
        <dbReference type="ARBA" id="ARBA00004448"/>
    </source>
</evidence>
<dbReference type="AlphaFoldDB" id="A0A7G2CTK3"/>
<dbReference type="InterPro" id="IPR050175">
    <property type="entry name" value="Complex_I_Subunit_2"/>
</dbReference>
<evidence type="ECO:0000256" key="13">
    <source>
        <dbReference type="ARBA" id="ARBA00023027"/>
    </source>
</evidence>
<evidence type="ECO:0000256" key="15">
    <source>
        <dbReference type="ARBA" id="ARBA00023128"/>
    </source>
</evidence>
<keyword evidence="15 18" id="KW-0496">Mitochondrion</keyword>
<keyword evidence="14 18" id="KW-0830">Ubiquinone</keyword>
<name>A0A7G2CTK3_9HEMI</name>
<organism evidence="20">
    <name type="scientific">Pealius mori</name>
    <dbReference type="NCBI Taxonomy" id="1453199"/>
    <lineage>
        <taxon>Eukaryota</taxon>
        <taxon>Metazoa</taxon>
        <taxon>Ecdysozoa</taxon>
        <taxon>Arthropoda</taxon>
        <taxon>Hexapoda</taxon>
        <taxon>Insecta</taxon>
        <taxon>Pterygota</taxon>
        <taxon>Neoptera</taxon>
        <taxon>Paraneoptera</taxon>
        <taxon>Hemiptera</taxon>
        <taxon>Sternorrhyncha</taxon>
        <taxon>Aleyrodoidea</taxon>
        <taxon>Aleyrodidae</taxon>
        <taxon>Aleyrodinae</taxon>
        <taxon>Pealius</taxon>
    </lineage>
</organism>
<dbReference type="GO" id="GO:0005743">
    <property type="term" value="C:mitochondrial inner membrane"/>
    <property type="evidence" value="ECO:0007669"/>
    <property type="project" value="UniProtKB-SubCell"/>
</dbReference>
<evidence type="ECO:0000256" key="14">
    <source>
        <dbReference type="ARBA" id="ARBA00023075"/>
    </source>
</evidence>
<dbReference type="GO" id="GO:0006120">
    <property type="term" value="P:mitochondrial electron transport, NADH to ubiquinone"/>
    <property type="evidence" value="ECO:0007669"/>
    <property type="project" value="InterPro"/>
</dbReference>
<dbReference type="EC" id="7.1.1.2" evidence="4 18"/>
<dbReference type="EMBL" id="LR877884">
    <property type="protein sequence ID" value="CAD5105732.1"/>
    <property type="molecule type" value="Genomic_DNA"/>
</dbReference>
<reference evidence="20" key="1">
    <citation type="submission" date="2020-08" db="EMBL/GenBank/DDBJ databases">
        <authorList>
            <person name="Santos-Garcia D."/>
            <person name="Santos-Garcia D."/>
            <person name="Santos-Garcia D."/>
        </authorList>
    </citation>
    <scope>NUCLEOTIDE SEQUENCE [LARGE SCALE GENOMIC DNA]</scope>
</reference>
<keyword evidence="10 18" id="KW-1278">Translocase</keyword>
<accession>A0A7G2CTK3</accession>
<dbReference type="PANTHER" id="PTHR46552">
    <property type="entry name" value="NADH-UBIQUINONE OXIDOREDUCTASE CHAIN 2"/>
    <property type="match status" value="1"/>
</dbReference>
<dbReference type="PANTHER" id="PTHR46552:SF1">
    <property type="entry name" value="NADH-UBIQUINONE OXIDOREDUCTASE CHAIN 2"/>
    <property type="match status" value="1"/>
</dbReference>
<feature type="transmembrane region" description="Helical" evidence="18">
    <location>
        <begin position="216"/>
        <end position="235"/>
    </location>
</feature>
<gene>
    <name evidence="20" type="primary">ND2</name>
    <name evidence="20" type="ORF">MTPEMO_0013</name>
</gene>
<evidence type="ECO:0000256" key="7">
    <source>
        <dbReference type="ARBA" id="ARBA00022660"/>
    </source>
</evidence>
<comment type="catalytic activity">
    <reaction evidence="17 18">
        <text>a ubiquinone + NADH + 5 H(+)(in) = a ubiquinol + NAD(+) + 4 H(+)(out)</text>
        <dbReference type="Rhea" id="RHEA:29091"/>
        <dbReference type="Rhea" id="RHEA-COMP:9565"/>
        <dbReference type="Rhea" id="RHEA-COMP:9566"/>
        <dbReference type="ChEBI" id="CHEBI:15378"/>
        <dbReference type="ChEBI" id="CHEBI:16389"/>
        <dbReference type="ChEBI" id="CHEBI:17976"/>
        <dbReference type="ChEBI" id="CHEBI:57540"/>
        <dbReference type="ChEBI" id="CHEBI:57945"/>
        <dbReference type="EC" id="7.1.1.2"/>
    </reaction>
</comment>
<keyword evidence="9 18" id="KW-0999">Mitochondrion inner membrane</keyword>
<feature type="transmembrane region" description="Helical" evidence="18">
    <location>
        <begin position="12"/>
        <end position="32"/>
    </location>
</feature>
<dbReference type="GO" id="GO:0008137">
    <property type="term" value="F:NADH dehydrogenase (ubiquinone) activity"/>
    <property type="evidence" value="ECO:0007669"/>
    <property type="project" value="UniProtKB-EC"/>
</dbReference>
<feature type="transmembrane region" description="Helical" evidence="18">
    <location>
        <begin position="291"/>
        <end position="314"/>
    </location>
</feature>
<feature type="transmembrane region" description="Helical" evidence="18">
    <location>
        <begin position="44"/>
        <end position="61"/>
    </location>
</feature>
<evidence type="ECO:0000256" key="3">
    <source>
        <dbReference type="ARBA" id="ARBA00007012"/>
    </source>
</evidence>
<evidence type="ECO:0000256" key="5">
    <source>
        <dbReference type="ARBA" id="ARBA00021008"/>
    </source>
</evidence>
<keyword evidence="16 18" id="KW-0472">Membrane</keyword>
<evidence type="ECO:0000256" key="4">
    <source>
        <dbReference type="ARBA" id="ARBA00012944"/>
    </source>
</evidence>
<comment type="function">
    <text evidence="18">Core subunit of the mitochondrial membrane respiratory chain NADH dehydrogenase (Complex I) which catalyzes electron transfer from NADH through the respiratory chain, using ubiquinone as an electron acceptor. Essential for the catalytic activity and assembly of complex I.</text>
</comment>
<keyword evidence="6" id="KW-0813">Transport</keyword>
<evidence type="ECO:0000256" key="12">
    <source>
        <dbReference type="ARBA" id="ARBA00022989"/>
    </source>
</evidence>
<comment type="subcellular location">
    <subcellularLocation>
        <location evidence="2 18">Mitochondrion inner membrane</location>
        <topology evidence="2 18">Multi-pass membrane protein</topology>
    </subcellularLocation>
</comment>
<keyword evidence="13 18" id="KW-0520">NAD</keyword>
<dbReference type="InterPro" id="IPR001750">
    <property type="entry name" value="ND/Mrp_TM"/>
</dbReference>
<evidence type="ECO:0000259" key="19">
    <source>
        <dbReference type="Pfam" id="PF00361"/>
    </source>
</evidence>
<feature type="transmembrane region" description="Helical" evidence="18">
    <location>
        <begin position="92"/>
        <end position="112"/>
    </location>
</feature>
<comment type="similarity">
    <text evidence="3 18">Belongs to the complex I subunit 2 family.</text>
</comment>
<evidence type="ECO:0000256" key="17">
    <source>
        <dbReference type="ARBA" id="ARBA00049551"/>
    </source>
</evidence>
<dbReference type="InterPro" id="IPR003917">
    <property type="entry name" value="NADH_UbQ_OxRdtase_chain2"/>
</dbReference>
<keyword evidence="12 18" id="KW-1133">Transmembrane helix</keyword>
<evidence type="ECO:0000256" key="8">
    <source>
        <dbReference type="ARBA" id="ARBA00022692"/>
    </source>
</evidence>
<feature type="transmembrane region" description="Helical" evidence="18">
    <location>
        <begin position="132"/>
        <end position="153"/>
    </location>
</feature>
<feature type="transmembrane region" description="Helical" evidence="18">
    <location>
        <begin position="255"/>
        <end position="279"/>
    </location>
</feature>
<evidence type="ECO:0000256" key="1">
    <source>
        <dbReference type="ARBA" id="ARBA00003257"/>
    </source>
</evidence>